<organism evidence="1 2">
    <name type="scientific">Marinospirillum alkalitolerans</name>
    <dbReference type="NCBI Taxonomy" id="3123374"/>
    <lineage>
        <taxon>Bacteria</taxon>
        <taxon>Pseudomonadati</taxon>
        <taxon>Pseudomonadota</taxon>
        <taxon>Gammaproteobacteria</taxon>
        <taxon>Oceanospirillales</taxon>
        <taxon>Oceanospirillaceae</taxon>
        <taxon>Marinospirillum</taxon>
    </lineage>
</organism>
<keyword evidence="2" id="KW-1185">Reference proteome</keyword>
<gene>
    <name evidence="1" type="ORF">V6U78_11265</name>
</gene>
<dbReference type="RefSeq" id="WP_405340775.1">
    <property type="nucleotide sequence ID" value="NZ_JBANFI010000007.1"/>
</dbReference>
<sequence length="114" mass="12727">MTLDALLSTLAQQPVDFKTVMAVIDAEYDFTPTRFINGDQINEANTNNGSCKIFAFGQRHGLSEQATLHAFGDFYTQDVLQNPEGTDHQNIRNFMQTGWSGVQFDGEALRAHVE</sequence>
<comment type="caution">
    <text evidence="1">The sequence shown here is derived from an EMBL/GenBank/DDBJ whole genome shotgun (WGS) entry which is preliminary data.</text>
</comment>
<dbReference type="Gene3D" id="3.20.160.10">
    <property type="entry name" value="vpa0580 domain like"/>
    <property type="match status" value="1"/>
</dbReference>
<dbReference type="Proteomes" id="UP001621714">
    <property type="component" value="Unassembled WGS sequence"/>
</dbReference>
<name>A0ABW8PZD3_9GAMM</name>
<dbReference type="InterPro" id="IPR014984">
    <property type="entry name" value="HopJ"/>
</dbReference>
<accession>A0ABW8PZD3</accession>
<dbReference type="Pfam" id="PF08888">
    <property type="entry name" value="HopJ"/>
    <property type="match status" value="1"/>
</dbReference>
<evidence type="ECO:0000313" key="1">
    <source>
        <dbReference type="EMBL" id="MFK7161615.1"/>
    </source>
</evidence>
<evidence type="ECO:0000313" key="2">
    <source>
        <dbReference type="Proteomes" id="UP001621714"/>
    </source>
</evidence>
<reference evidence="1 2" key="1">
    <citation type="submission" date="2024-02" db="EMBL/GenBank/DDBJ databases">
        <title>Marinospirillum sp. MEB 164 isolated from Lonar lake sediment.</title>
        <authorList>
            <person name="Joshi A."/>
            <person name="Thite S."/>
        </authorList>
    </citation>
    <scope>NUCLEOTIDE SEQUENCE [LARGE SCALE GENOMIC DNA]</scope>
    <source>
        <strain evidence="1 2">MEB164</strain>
    </source>
</reference>
<protein>
    <submittedName>
        <fullName evidence="1">HopJ type III effector protein</fullName>
    </submittedName>
</protein>
<dbReference type="InterPro" id="IPR038604">
    <property type="entry name" value="HopJ_sf"/>
</dbReference>
<proteinExistence type="predicted"/>
<dbReference type="EMBL" id="JBANFI010000007">
    <property type="protein sequence ID" value="MFK7161615.1"/>
    <property type="molecule type" value="Genomic_DNA"/>
</dbReference>